<feature type="transmembrane region" description="Helical" evidence="1">
    <location>
        <begin position="103"/>
        <end position="121"/>
    </location>
</feature>
<keyword evidence="1" id="KW-0812">Transmembrane</keyword>
<accession>A0A0K6HXQ5</accession>
<feature type="transmembrane region" description="Helical" evidence="1">
    <location>
        <begin position="156"/>
        <end position="180"/>
    </location>
</feature>
<gene>
    <name evidence="3" type="ORF">Ga0061069_103153</name>
</gene>
<dbReference type="AlphaFoldDB" id="A0A0K6HXQ5"/>
<organism evidence="3 4">
    <name type="scientific">Thiomonas bhubaneswarensis</name>
    <dbReference type="NCBI Taxonomy" id="339866"/>
    <lineage>
        <taxon>Bacteria</taxon>
        <taxon>Pseudomonadati</taxon>
        <taxon>Pseudomonadota</taxon>
        <taxon>Betaproteobacteria</taxon>
        <taxon>Burkholderiales</taxon>
        <taxon>Thiomonas</taxon>
    </lineage>
</organism>
<keyword evidence="2" id="KW-0732">Signal</keyword>
<proteinExistence type="predicted"/>
<evidence type="ECO:0000256" key="1">
    <source>
        <dbReference type="SAM" id="Phobius"/>
    </source>
</evidence>
<sequence>MQASTRHSSRSHLRALLGLALFAAVTSAYAHTGNDGGLHHSFGSGFVHPFTGLDHLSAMVAVGLWSAVSAAAIDRRLLWAPAGFASMLLLGALLGFVGVRLPAVEPMIAASVLVIGLLAAVRLRLPGWISAGVVGAFAVFHGLAHGEELAGLPGRWAVIAGMVSATVLLHAAGLGAGLALRRTGRWGALLAGGGIAGMGVALLGGWVAA</sequence>
<evidence type="ECO:0000313" key="3">
    <source>
        <dbReference type="EMBL" id="CUA95573.1"/>
    </source>
</evidence>
<dbReference type="EMBL" id="CYHF01000003">
    <property type="protein sequence ID" value="CUA95573.1"/>
    <property type="molecule type" value="Genomic_DNA"/>
</dbReference>
<dbReference type="RefSeq" id="WP_055449959.1">
    <property type="nucleotide sequence ID" value="NZ_CYHF01000003.1"/>
</dbReference>
<feature type="transmembrane region" description="Helical" evidence="1">
    <location>
        <begin position="128"/>
        <end position="144"/>
    </location>
</feature>
<feature type="signal peptide" evidence="2">
    <location>
        <begin position="1"/>
        <end position="30"/>
    </location>
</feature>
<protein>
    <submittedName>
        <fullName evidence="3">Hydrogenase/urease accessory protein HupE</fullName>
    </submittedName>
</protein>
<dbReference type="PIRSF" id="PIRSF016919">
    <property type="entry name" value="HupE_UreJ"/>
    <property type="match status" value="1"/>
</dbReference>
<feature type="chain" id="PRO_5005504619" evidence="2">
    <location>
        <begin position="31"/>
        <end position="209"/>
    </location>
</feature>
<evidence type="ECO:0000313" key="4">
    <source>
        <dbReference type="Proteomes" id="UP000183649"/>
    </source>
</evidence>
<feature type="transmembrane region" description="Helical" evidence="1">
    <location>
        <begin position="187"/>
        <end position="208"/>
    </location>
</feature>
<dbReference type="STRING" id="339866.GCA_001418255_01033"/>
<evidence type="ECO:0000256" key="2">
    <source>
        <dbReference type="SAM" id="SignalP"/>
    </source>
</evidence>
<dbReference type="Proteomes" id="UP000183649">
    <property type="component" value="Unassembled WGS sequence"/>
</dbReference>
<name>A0A0K6HXQ5_9BURK</name>
<keyword evidence="1" id="KW-1133">Transmembrane helix</keyword>
<keyword evidence="4" id="KW-1185">Reference proteome</keyword>
<keyword evidence="1" id="KW-0472">Membrane</keyword>
<dbReference type="OrthoDB" id="9808192at2"/>
<reference evidence="4" key="1">
    <citation type="submission" date="2015-08" db="EMBL/GenBank/DDBJ databases">
        <authorList>
            <person name="Varghese N."/>
        </authorList>
    </citation>
    <scope>NUCLEOTIDE SEQUENCE [LARGE SCALE GENOMIC DNA]</scope>
    <source>
        <strain evidence="4">DSM 18181</strain>
    </source>
</reference>
<feature type="transmembrane region" description="Helical" evidence="1">
    <location>
        <begin position="46"/>
        <end position="65"/>
    </location>
</feature>
<dbReference type="InterPro" id="IPR007038">
    <property type="entry name" value="HupE_UreJ"/>
</dbReference>
<dbReference type="Pfam" id="PF04955">
    <property type="entry name" value="HupE_UreJ"/>
    <property type="match status" value="1"/>
</dbReference>
<feature type="transmembrane region" description="Helical" evidence="1">
    <location>
        <begin position="77"/>
        <end position="97"/>
    </location>
</feature>